<accession>A0AAV8VLF3</accession>
<evidence type="ECO:0000313" key="1">
    <source>
        <dbReference type="EMBL" id="KAJ8914782.1"/>
    </source>
</evidence>
<protein>
    <submittedName>
        <fullName evidence="1">Uncharacterized protein</fullName>
    </submittedName>
</protein>
<organism evidence="1 2">
    <name type="scientific">Exocentrus adspersus</name>
    <dbReference type="NCBI Taxonomy" id="1586481"/>
    <lineage>
        <taxon>Eukaryota</taxon>
        <taxon>Metazoa</taxon>
        <taxon>Ecdysozoa</taxon>
        <taxon>Arthropoda</taxon>
        <taxon>Hexapoda</taxon>
        <taxon>Insecta</taxon>
        <taxon>Pterygota</taxon>
        <taxon>Neoptera</taxon>
        <taxon>Endopterygota</taxon>
        <taxon>Coleoptera</taxon>
        <taxon>Polyphaga</taxon>
        <taxon>Cucujiformia</taxon>
        <taxon>Chrysomeloidea</taxon>
        <taxon>Cerambycidae</taxon>
        <taxon>Lamiinae</taxon>
        <taxon>Acanthocinini</taxon>
        <taxon>Exocentrus</taxon>
    </lineage>
</organism>
<proteinExistence type="predicted"/>
<sequence>MGITGLLPFLENATRSCHISEFRGGPLLPLTHIVGYIKVPMPVLSNWLVVNTLRLMLTMS</sequence>
<reference evidence="1 2" key="1">
    <citation type="journal article" date="2023" name="Insect Mol. Biol.">
        <title>Genome sequencing provides insights into the evolution of gene families encoding plant cell wall-degrading enzymes in longhorned beetles.</title>
        <authorList>
            <person name="Shin N.R."/>
            <person name="Okamura Y."/>
            <person name="Kirsch R."/>
            <person name="Pauchet Y."/>
        </authorList>
    </citation>
    <scope>NUCLEOTIDE SEQUENCE [LARGE SCALE GENOMIC DNA]</scope>
    <source>
        <strain evidence="1">EAD_L_NR</strain>
    </source>
</reference>
<dbReference type="Proteomes" id="UP001159042">
    <property type="component" value="Unassembled WGS sequence"/>
</dbReference>
<comment type="caution">
    <text evidence="1">The sequence shown here is derived from an EMBL/GenBank/DDBJ whole genome shotgun (WGS) entry which is preliminary data.</text>
</comment>
<name>A0AAV8VLF3_9CUCU</name>
<keyword evidence="2" id="KW-1185">Reference proteome</keyword>
<evidence type="ECO:0000313" key="2">
    <source>
        <dbReference type="Proteomes" id="UP001159042"/>
    </source>
</evidence>
<gene>
    <name evidence="1" type="ORF">NQ315_013286</name>
</gene>
<dbReference type="AlphaFoldDB" id="A0AAV8VLF3"/>
<dbReference type="EMBL" id="JANEYG010000064">
    <property type="protein sequence ID" value="KAJ8914782.1"/>
    <property type="molecule type" value="Genomic_DNA"/>
</dbReference>